<dbReference type="Pfam" id="PF17233">
    <property type="entry name" value="DUF5308"/>
    <property type="match status" value="1"/>
</dbReference>
<reference evidence="1 2" key="1">
    <citation type="submission" date="2017-04" db="EMBL/GenBank/DDBJ databases">
        <title>Draft genome sequence of Marssonina coronaria NL1: causal agent of apple blotch.</title>
        <authorList>
            <person name="Cheng Q."/>
        </authorList>
    </citation>
    <scope>NUCLEOTIDE SEQUENCE [LARGE SCALE GENOMIC DNA]</scope>
    <source>
        <strain evidence="1 2">NL1</strain>
    </source>
</reference>
<dbReference type="Proteomes" id="UP000242519">
    <property type="component" value="Unassembled WGS sequence"/>
</dbReference>
<sequence>MATAPSNNGFGLHLCDRALTPVMSSSRRSSSTESSSASRVQSQALSAVTVASISAYDTASRLGLGLPQRVMVETWASGPIALTSFLQSSGQGRPFVEHTPDTLHHINGTSDGSRETAGLLANGTVHAEASETGEGENKQQHSPLLIASVIASSSVEIGEARRAATKLERTGRDFQREWARKQDQDIITLEEG</sequence>
<dbReference type="AlphaFoldDB" id="A0A218YRL3"/>
<keyword evidence="2" id="KW-1185">Reference proteome</keyword>
<dbReference type="EMBL" id="MZNU01000436">
    <property type="protein sequence ID" value="OWO97452.1"/>
    <property type="molecule type" value="Genomic_DNA"/>
</dbReference>
<name>A0A218YRL3_9HELO</name>
<evidence type="ECO:0000313" key="1">
    <source>
        <dbReference type="EMBL" id="OWO97452.1"/>
    </source>
</evidence>
<accession>A0A218YRL3</accession>
<comment type="caution">
    <text evidence="1">The sequence shown here is derived from an EMBL/GenBank/DDBJ whole genome shotgun (WGS) entry which is preliminary data.</text>
</comment>
<dbReference type="OrthoDB" id="5305418at2759"/>
<protein>
    <submittedName>
        <fullName evidence="1">Uncharacterized protein</fullName>
    </submittedName>
</protein>
<dbReference type="InParanoid" id="A0A218YRL3"/>
<proteinExistence type="predicted"/>
<gene>
    <name evidence="1" type="ORF">B2J93_5265</name>
</gene>
<evidence type="ECO:0000313" key="2">
    <source>
        <dbReference type="Proteomes" id="UP000242519"/>
    </source>
</evidence>
<dbReference type="InterPro" id="IPR035186">
    <property type="entry name" value="DUF5308"/>
</dbReference>
<organism evidence="1 2">
    <name type="scientific">Diplocarpon coronariae</name>
    <dbReference type="NCBI Taxonomy" id="2795749"/>
    <lineage>
        <taxon>Eukaryota</taxon>
        <taxon>Fungi</taxon>
        <taxon>Dikarya</taxon>
        <taxon>Ascomycota</taxon>
        <taxon>Pezizomycotina</taxon>
        <taxon>Leotiomycetes</taxon>
        <taxon>Helotiales</taxon>
        <taxon>Drepanopezizaceae</taxon>
        <taxon>Diplocarpon</taxon>
    </lineage>
</organism>